<feature type="compositionally biased region" description="Basic and acidic residues" evidence="1">
    <location>
        <begin position="157"/>
        <end position="185"/>
    </location>
</feature>
<evidence type="ECO:0000313" key="2">
    <source>
        <dbReference type="EMBL" id="KAG2560718.1"/>
    </source>
</evidence>
<comment type="caution">
    <text evidence="2">The sequence shown here is derived from an EMBL/GenBank/DDBJ whole genome shotgun (WGS) entry which is preliminary data.</text>
</comment>
<feature type="region of interest" description="Disordered" evidence="1">
    <location>
        <begin position="98"/>
        <end position="185"/>
    </location>
</feature>
<feature type="compositionally biased region" description="Low complexity" evidence="1">
    <location>
        <begin position="136"/>
        <end position="150"/>
    </location>
</feature>
<evidence type="ECO:0000313" key="3">
    <source>
        <dbReference type="Proteomes" id="UP000823388"/>
    </source>
</evidence>
<sequence>MTPRRCRRGPAAAGSTAAQICGRSGEEAAGEAQIPHGPRRGLRRRPDLRALRRGGGEGGLDPPCRTRSRRCSQIHHAARAPPCPDPPCSVGYLLHALPPVPRRDPGRHRAPRSSGFRTEAPAGRRVPRFAGCTVTRPAAALRPGLPPRAEAPGEEEEGKRRGGKERLLQRGREEEGEREVVAVRG</sequence>
<proteinExistence type="predicted"/>
<reference evidence="2" key="1">
    <citation type="submission" date="2020-05" db="EMBL/GenBank/DDBJ databases">
        <title>WGS assembly of Panicum virgatum.</title>
        <authorList>
            <person name="Lovell J.T."/>
            <person name="Jenkins J."/>
            <person name="Shu S."/>
            <person name="Juenger T.E."/>
            <person name="Schmutz J."/>
        </authorList>
    </citation>
    <scope>NUCLEOTIDE SEQUENCE</scope>
    <source>
        <strain evidence="2">AP13</strain>
    </source>
</reference>
<dbReference type="Proteomes" id="UP000823388">
    <property type="component" value="Chromosome 8K"/>
</dbReference>
<name>A0A8T0PIH3_PANVG</name>
<evidence type="ECO:0000256" key="1">
    <source>
        <dbReference type="SAM" id="MobiDB-lite"/>
    </source>
</evidence>
<feature type="region of interest" description="Disordered" evidence="1">
    <location>
        <begin position="1"/>
        <end position="67"/>
    </location>
</feature>
<dbReference type="EMBL" id="CM029051">
    <property type="protein sequence ID" value="KAG2560718.1"/>
    <property type="molecule type" value="Genomic_DNA"/>
</dbReference>
<keyword evidence="3" id="KW-1185">Reference proteome</keyword>
<organism evidence="2 3">
    <name type="scientific">Panicum virgatum</name>
    <name type="common">Blackwell switchgrass</name>
    <dbReference type="NCBI Taxonomy" id="38727"/>
    <lineage>
        <taxon>Eukaryota</taxon>
        <taxon>Viridiplantae</taxon>
        <taxon>Streptophyta</taxon>
        <taxon>Embryophyta</taxon>
        <taxon>Tracheophyta</taxon>
        <taxon>Spermatophyta</taxon>
        <taxon>Magnoliopsida</taxon>
        <taxon>Liliopsida</taxon>
        <taxon>Poales</taxon>
        <taxon>Poaceae</taxon>
        <taxon>PACMAD clade</taxon>
        <taxon>Panicoideae</taxon>
        <taxon>Panicodae</taxon>
        <taxon>Paniceae</taxon>
        <taxon>Panicinae</taxon>
        <taxon>Panicum</taxon>
        <taxon>Panicum sect. Hiantes</taxon>
    </lineage>
</organism>
<dbReference type="AlphaFoldDB" id="A0A8T0PIH3"/>
<protein>
    <submittedName>
        <fullName evidence="2">Uncharacterized protein</fullName>
    </submittedName>
</protein>
<gene>
    <name evidence="2" type="ORF">PVAP13_8KG096036</name>
</gene>
<accession>A0A8T0PIH3</accession>